<dbReference type="AlphaFoldDB" id="A0A2W2H1G8"/>
<dbReference type="InterPro" id="IPR003692">
    <property type="entry name" value="Hydantoinase_B"/>
</dbReference>
<dbReference type="Proteomes" id="UP000248544">
    <property type="component" value="Unassembled WGS sequence"/>
</dbReference>
<dbReference type="EMBL" id="POUA01000017">
    <property type="protein sequence ID" value="PZG54451.1"/>
    <property type="molecule type" value="Genomic_DNA"/>
</dbReference>
<evidence type="ECO:0000313" key="3">
    <source>
        <dbReference type="EMBL" id="PZG54451.1"/>
    </source>
</evidence>
<sequence>MCGARCTGEMSCPPAHRSKAPRSSRTASARFCCCPVTRLPSTATATYSPASVETPPPRRATRPRAPRQEGTDMDPLTLGVMWRGMVALTNDAGTVLRRTAYSEAVREGRDFSVGLFDRHERMIVQGDFSPGHLGSMPSAVTNFLRYYDAEDLRPGDCLILNDPWMGSGHLPDFFMLSPCFVDGTIVGYAVNCTHMIDVGGAAPGSQQVEGINDQFQEGLRLWPTRVWSEGQPNKEILRIIEANVRVPDKLLGDLMAMRNCNRIVEQRLAGLIGKYGMDRYDAACTEILDRSETAMRAAISEMPDGTYHAVDYFDDYGPGTEPLRIEVTVTVDGSSVTIDFTGSSPQTRSGINAVLTYVRAFCYYTVKCITSGGTIPQNGGCLRPINYVAEPGSVVNAQPPAGSGARAIMQQRFVDVLMQAFSEVLPDRVIAPSSHWANPNLGGFDPRTGRRFVHYDIIIGGFGGRPASDGMEAAPSAFNIDAIPVEVNENSYPVRVERLELIPDSAGAGRNRGGHGVRKDVTVLGESMTFSNLTDRQRFAPPGILGGEAGAVGRTVLNAGGADPVVLGSKGTYQLDHGDVVTTWLSGGGGYGHPFDREVERVSADVVAGLLSVRKAATSYGVVLDSAGVVDQAATRDLRAARRRAQR</sequence>
<keyword evidence="4" id="KW-1185">Reference proteome</keyword>
<comment type="caution">
    <text evidence="3">The sequence shown here is derived from an EMBL/GenBank/DDBJ whole genome shotgun (WGS) entry which is preliminary data.</text>
</comment>
<dbReference type="Pfam" id="PF02538">
    <property type="entry name" value="Hydantoinase_B"/>
    <property type="match status" value="1"/>
</dbReference>
<dbReference type="PANTHER" id="PTHR11365">
    <property type="entry name" value="5-OXOPROLINASE RELATED"/>
    <property type="match status" value="1"/>
</dbReference>
<protein>
    <submittedName>
        <fullName evidence="3">5-oxoprolinase</fullName>
    </submittedName>
</protein>
<dbReference type="GO" id="GO:0005829">
    <property type="term" value="C:cytosol"/>
    <property type="evidence" value="ECO:0007669"/>
    <property type="project" value="TreeGrafter"/>
</dbReference>
<feature type="domain" description="Hydantoinase B/oxoprolinase" evidence="2">
    <location>
        <begin position="74"/>
        <end position="594"/>
    </location>
</feature>
<organism evidence="3 4">
    <name type="scientific">Spongiactinospora gelatinilytica</name>
    <dbReference type="NCBI Taxonomy" id="2666298"/>
    <lineage>
        <taxon>Bacteria</taxon>
        <taxon>Bacillati</taxon>
        <taxon>Actinomycetota</taxon>
        <taxon>Actinomycetes</taxon>
        <taxon>Streptosporangiales</taxon>
        <taxon>Streptosporangiaceae</taxon>
        <taxon>Spongiactinospora</taxon>
    </lineage>
</organism>
<evidence type="ECO:0000256" key="1">
    <source>
        <dbReference type="SAM" id="MobiDB-lite"/>
    </source>
</evidence>
<proteinExistence type="predicted"/>
<dbReference type="GO" id="GO:0006749">
    <property type="term" value="P:glutathione metabolic process"/>
    <property type="evidence" value="ECO:0007669"/>
    <property type="project" value="TreeGrafter"/>
</dbReference>
<evidence type="ECO:0000259" key="2">
    <source>
        <dbReference type="Pfam" id="PF02538"/>
    </source>
</evidence>
<reference evidence="3 4" key="1">
    <citation type="submission" date="2018-01" db="EMBL/GenBank/DDBJ databases">
        <title>Draft genome sequence of Sphaerisporangium sp. 7K107.</title>
        <authorList>
            <person name="Sahin N."/>
            <person name="Saygin H."/>
            <person name="Ay H."/>
        </authorList>
    </citation>
    <scope>NUCLEOTIDE SEQUENCE [LARGE SCALE GENOMIC DNA]</scope>
    <source>
        <strain evidence="3 4">7K107</strain>
    </source>
</reference>
<evidence type="ECO:0000313" key="4">
    <source>
        <dbReference type="Proteomes" id="UP000248544"/>
    </source>
</evidence>
<accession>A0A2W2H1G8</accession>
<feature type="region of interest" description="Disordered" evidence="1">
    <location>
        <begin position="45"/>
        <end position="74"/>
    </location>
</feature>
<dbReference type="GO" id="GO:0017168">
    <property type="term" value="F:5-oxoprolinase (ATP-hydrolyzing) activity"/>
    <property type="evidence" value="ECO:0007669"/>
    <property type="project" value="TreeGrafter"/>
</dbReference>
<dbReference type="InterPro" id="IPR045079">
    <property type="entry name" value="Oxoprolinase-like"/>
</dbReference>
<dbReference type="PANTHER" id="PTHR11365:SF23">
    <property type="entry name" value="HYPOTHETICAL 5-OXOPROLINASE (EUROFUNG)-RELATED"/>
    <property type="match status" value="1"/>
</dbReference>
<name>A0A2W2H1G8_9ACTN</name>
<gene>
    <name evidence="3" type="ORF">C1I98_04145</name>
</gene>